<dbReference type="GO" id="GO:0000155">
    <property type="term" value="F:phosphorelay sensor kinase activity"/>
    <property type="evidence" value="ECO:0007669"/>
    <property type="project" value="InterPro"/>
</dbReference>
<dbReference type="PROSITE" id="PS50109">
    <property type="entry name" value="HIS_KIN"/>
    <property type="match status" value="1"/>
</dbReference>
<dbReference type="InterPro" id="IPR050428">
    <property type="entry name" value="TCS_sensor_his_kinase"/>
</dbReference>
<protein>
    <recommendedName>
        <fullName evidence="2">histidine kinase</fullName>
        <ecNumber evidence="2">2.7.13.3</ecNumber>
    </recommendedName>
</protein>
<dbReference type="InterPro" id="IPR003594">
    <property type="entry name" value="HATPase_dom"/>
</dbReference>
<dbReference type="InterPro" id="IPR003661">
    <property type="entry name" value="HisK_dim/P_dom"/>
</dbReference>
<feature type="domain" description="Histidine kinase" evidence="9">
    <location>
        <begin position="264"/>
        <end position="482"/>
    </location>
</feature>
<evidence type="ECO:0000256" key="3">
    <source>
        <dbReference type="ARBA" id="ARBA00022553"/>
    </source>
</evidence>
<dbReference type="SMART" id="SM00387">
    <property type="entry name" value="HATPase_c"/>
    <property type="match status" value="1"/>
</dbReference>
<keyword evidence="3" id="KW-0597">Phosphoprotein</keyword>
<dbReference type="Gene3D" id="1.10.287.130">
    <property type="match status" value="1"/>
</dbReference>
<evidence type="ECO:0000313" key="11">
    <source>
        <dbReference type="Proteomes" id="UP000600139"/>
    </source>
</evidence>
<dbReference type="EMBL" id="JAENIK010000011">
    <property type="protein sequence ID" value="MBK1816992.1"/>
    <property type="molecule type" value="Genomic_DNA"/>
</dbReference>
<dbReference type="PANTHER" id="PTHR45436:SF5">
    <property type="entry name" value="SENSOR HISTIDINE KINASE TRCS"/>
    <property type="match status" value="1"/>
</dbReference>
<dbReference type="RefSeq" id="WP_200351915.1">
    <property type="nucleotide sequence ID" value="NZ_BAABHZ010000006.1"/>
</dbReference>
<evidence type="ECO:0000256" key="2">
    <source>
        <dbReference type="ARBA" id="ARBA00012438"/>
    </source>
</evidence>
<keyword evidence="4" id="KW-0808">Transferase</keyword>
<accession>A0A934R5Y4</accession>
<dbReference type="InterPro" id="IPR005467">
    <property type="entry name" value="His_kinase_dom"/>
</dbReference>
<dbReference type="Proteomes" id="UP000600139">
    <property type="component" value="Unassembled WGS sequence"/>
</dbReference>
<dbReference type="Pfam" id="PF02518">
    <property type="entry name" value="HATPase_c"/>
    <property type="match status" value="1"/>
</dbReference>
<dbReference type="EC" id="2.7.13.3" evidence="2"/>
<dbReference type="SUPFAM" id="SSF47384">
    <property type="entry name" value="Homodimeric domain of signal transducing histidine kinase"/>
    <property type="match status" value="1"/>
</dbReference>
<evidence type="ECO:0000256" key="7">
    <source>
        <dbReference type="ARBA" id="ARBA00022989"/>
    </source>
</evidence>
<dbReference type="PANTHER" id="PTHR45436">
    <property type="entry name" value="SENSOR HISTIDINE KINASE YKOH"/>
    <property type="match status" value="1"/>
</dbReference>
<proteinExistence type="predicted"/>
<dbReference type="InterPro" id="IPR036097">
    <property type="entry name" value="HisK_dim/P_sf"/>
</dbReference>
<gene>
    <name evidence="10" type="ORF">JIN84_15315</name>
</gene>
<dbReference type="AlphaFoldDB" id="A0A934R5Y4"/>
<evidence type="ECO:0000256" key="8">
    <source>
        <dbReference type="SAM" id="Phobius"/>
    </source>
</evidence>
<keyword evidence="6 10" id="KW-0418">Kinase</keyword>
<comment type="catalytic activity">
    <reaction evidence="1">
        <text>ATP + protein L-histidine = ADP + protein N-phospho-L-histidine.</text>
        <dbReference type="EC" id="2.7.13.3"/>
    </reaction>
</comment>
<evidence type="ECO:0000313" key="10">
    <source>
        <dbReference type="EMBL" id="MBK1816992.1"/>
    </source>
</evidence>
<dbReference type="InterPro" id="IPR036890">
    <property type="entry name" value="HATPase_C_sf"/>
</dbReference>
<dbReference type="SMART" id="SM00388">
    <property type="entry name" value="HisKA"/>
    <property type="match status" value="1"/>
</dbReference>
<feature type="transmembrane region" description="Helical" evidence="8">
    <location>
        <begin position="182"/>
        <end position="205"/>
    </location>
</feature>
<keyword evidence="7 8" id="KW-1133">Transmembrane helix</keyword>
<keyword evidence="11" id="KW-1185">Reference proteome</keyword>
<sequence>MNHPSIRRRLLFGTGLMVSIVLLLANLLTYQEFQRTLYQTVDDHLMLSVSLLAKSTELEASGVDYEWQEAMKSAGASDVAGVFAFWDLTSGKVTKSPELGGDDLPLIYGKLNEPVKDTITLTDGRRARVVGLLHHPFADQEGIDLAASQGLKLIPGEHPQVVVCALEMESLVARLSELKEHLFWGAVATLAVIWVSIFGISNWCLRPLKEFSAGLLERSENESPGHTNIPRSLPSELVGLANTFNIVLDKVERSRMREKEFALRAAHELRTPVAGIYATLEQSVSRDRPVQDLQARIREALNIADGMRTVLDSLMRLARIRGGFELSIKTMFSPASVVREILDSNSSVMRSRDLRLIADIPEHLPAIQNDVGLFKVVAANLIENSVSHSPPGSEIHVGLVATATELSLVCMNPTKVELEESSIEQWFLPFHRGSVAMDDASGHAGLGLSLAREAADLLGGKLQAEAVDRENILFKFLLSVSGSGHDRRTRQP</sequence>
<dbReference type="CDD" id="cd00082">
    <property type="entry name" value="HisKA"/>
    <property type="match status" value="1"/>
</dbReference>
<comment type="caution">
    <text evidence="10">The sequence shown here is derived from an EMBL/GenBank/DDBJ whole genome shotgun (WGS) entry which is preliminary data.</text>
</comment>
<reference evidence="10" key="1">
    <citation type="submission" date="2021-01" db="EMBL/GenBank/DDBJ databases">
        <title>Modified the classification status of verrucomicrobia.</title>
        <authorList>
            <person name="Feng X."/>
        </authorList>
    </citation>
    <scope>NUCLEOTIDE SEQUENCE</scope>
    <source>
        <strain evidence="10">JCM 18052</strain>
    </source>
</reference>
<evidence type="ECO:0000256" key="1">
    <source>
        <dbReference type="ARBA" id="ARBA00000085"/>
    </source>
</evidence>
<dbReference type="Gene3D" id="3.30.565.10">
    <property type="entry name" value="Histidine kinase-like ATPase, C-terminal domain"/>
    <property type="match status" value="1"/>
</dbReference>
<keyword evidence="8" id="KW-0472">Membrane</keyword>
<keyword evidence="5 8" id="KW-0812">Transmembrane</keyword>
<evidence type="ECO:0000256" key="6">
    <source>
        <dbReference type="ARBA" id="ARBA00022777"/>
    </source>
</evidence>
<evidence type="ECO:0000256" key="4">
    <source>
        <dbReference type="ARBA" id="ARBA00022679"/>
    </source>
</evidence>
<evidence type="ECO:0000259" key="9">
    <source>
        <dbReference type="PROSITE" id="PS50109"/>
    </source>
</evidence>
<organism evidence="10 11">
    <name type="scientific">Luteolibacter yonseiensis</name>
    <dbReference type="NCBI Taxonomy" id="1144680"/>
    <lineage>
        <taxon>Bacteria</taxon>
        <taxon>Pseudomonadati</taxon>
        <taxon>Verrucomicrobiota</taxon>
        <taxon>Verrucomicrobiia</taxon>
        <taxon>Verrucomicrobiales</taxon>
        <taxon>Verrucomicrobiaceae</taxon>
        <taxon>Luteolibacter</taxon>
    </lineage>
</organism>
<dbReference type="SUPFAM" id="SSF55874">
    <property type="entry name" value="ATPase domain of HSP90 chaperone/DNA topoisomerase II/histidine kinase"/>
    <property type="match status" value="1"/>
</dbReference>
<evidence type="ECO:0000256" key="5">
    <source>
        <dbReference type="ARBA" id="ARBA00022692"/>
    </source>
</evidence>
<name>A0A934R5Y4_9BACT</name>